<name>A0A937X387_9BACT</name>
<evidence type="ECO:0000256" key="7">
    <source>
        <dbReference type="PIRSR" id="PIRSR602481-1"/>
    </source>
</evidence>
<dbReference type="GO" id="GO:1900376">
    <property type="term" value="P:regulation of secondary metabolite biosynthetic process"/>
    <property type="evidence" value="ECO:0007669"/>
    <property type="project" value="TreeGrafter"/>
</dbReference>
<dbReference type="InterPro" id="IPR036390">
    <property type="entry name" value="WH_DNA-bd_sf"/>
</dbReference>
<feature type="binding site" evidence="7">
    <location>
        <position position="155"/>
    </location>
    <ligand>
        <name>Zn(2+)</name>
        <dbReference type="ChEBI" id="CHEBI:29105"/>
    </ligand>
</feature>
<dbReference type="CDD" id="cd07153">
    <property type="entry name" value="Fur_like"/>
    <property type="match status" value="1"/>
</dbReference>
<keyword evidence="6" id="KW-0804">Transcription</keyword>
<organism evidence="9 10">
    <name type="scientific">Candidatus Tanganyikabacteria bacterium</name>
    <dbReference type="NCBI Taxonomy" id="2961651"/>
    <lineage>
        <taxon>Bacteria</taxon>
        <taxon>Bacillati</taxon>
        <taxon>Candidatus Sericytochromatia</taxon>
        <taxon>Candidatus Tanganyikabacteria</taxon>
    </lineage>
</organism>
<evidence type="ECO:0000256" key="3">
    <source>
        <dbReference type="ARBA" id="ARBA00022833"/>
    </source>
</evidence>
<feature type="binding site" evidence="7">
    <location>
        <position position="112"/>
    </location>
    <ligand>
        <name>Zn(2+)</name>
        <dbReference type="ChEBI" id="CHEBI:29105"/>
    </ligand>
</feature>
<protein>
    <submittedName>
        <fullName evidence="9">Transcriptional repressor</fullName>
    </submittedName>
</protein>
<dbReference type="GO" id="GO:0045892">
    <property type="term" value="P:negative regulation of DNA-templated transcription"/>
    <property type="evidence" value="ECO:0007669"/>
    <property type="project" value="TreeGrafter"/>
</dbReference>
<dbReference type="Gene3D" id="3.30.1490.190">
    <property type="match status" value="1"/>
</dbReference>
<gene>
    <name evidence="9" type="ORF">FJZ00_08755</name>
</gene>
<dbReference type="Proteomes" id="UP000703893">
    <property type="component" value="Unassembled WGS sequence"/>
</dbReference>
<keyword evidence="4" id="KW-0805">Transcription regulation</keyword>
<keyword evidence="7" id="KW-0479">Metal-binding</keyword>
<evidence type="ECO:0000256" key="4">
    <source>
        <dbReference type="ARBA" id="ARBA00023015"/>
    </source>
</evidence>
<keyword evidence="2" id="KW-0678">Repressor</keyword>
<comment type="cofactor">
    <cofactor evidence="8">
        <name>Mn(2+)</name>
        <dbReference type="ChEBI" id="CHEBI:29035"/>
    </cofactor>
    <cofactor evidence="8">
        <name>Fe(2+)</name>
        <dbReference type="ChEBI" id="CHEBI:29033"/>
    </cofactor>
    <text evidence="8">Binds 1 Mn(2+) or Fe(2+) ion per subunit.</text>
</comment>
<evidence type="ECO:0000256" key="8">
    <source>
        <dbReference type="PIRSR" id="PIRSR602481-2"/>
    </source>
</evidence>
<feature type="binding site" evidence="8">
    <location>
        <position position="127"/>
    </location>
    <ligand>
        <name>Fe cation</name>
        <dbReference type="ChEBI" id="CHEBI:24875"/>
    </ligand>
</feature>
<sequence length="162" mass="18185">MPHSKPSSRKDVVLADPQGATHDLRSRGYRVTPQRERILREFTDLPAGTHLSAEELHQRLVQEEPPISLATAYRTLKLLASLGVLRELDFAEGHKHYELNRGATEPHQHLVCVECYTPIEFTGADVEEAAHQVAKRYGFEVLDIQLKIHGICANCQAKATVQ</sequence>
<dbReference type="Gene3D" id="1.10.10.10">
    <property type="entry name" value="Winged helix-like DNA-binding domain superfamily/Winged helix DNA-binding domain"/>
    <property type="match status" value="1"/>
</dbReference>
<evidence type="ECO:0000256" key="1">
    <source>
        <dbReference type="ARBA" id="ARBA00007957"/>
    </source>
</evidence>
<dbReference type="SUPFAM" id="SSF46785">
    <property type="entry name" value="Winged helix' DNA-binding domain"/>
    <property type="match status" value="1"/>
</dbReference>
<dbReference type="AlphaFoldDB" id="A0A937X387"/>
<feature type="binding site" evidence="7">
    <location>
        <position position="115"/>
    </location>
    <ligand>
        <name>Zn(2+)</name>
        <dbReference type="ChEBI" id="CHEBI:29105"/>
    </ligand>
</feature>
<dbReference type="Pfam" id="PF01475">
    <property type="entry name" value="FUR"/>
    <property type="match status" value="1"/>
</dbReference>
<dbReference type="InterPro" id="IPR043135">
    <property type="entry name" value="Fur_C"/>
</dbReference>
<dbReference type="InterPro" id="IPR036388">
    <property type="entry name" value="WH-like_DNA-bd_sf"/>
</dbReference>
<dbReference type="GO" id="GO:0008270">
    <property type="term" value="F:zinc ion binding"/>
    <property type="evidence" value="ECO:0007669"/>
    <property type="project" value="TreeGrafter"/>
</dbReference>
<dbReference type="GO" id="GO:0003700">
    <property type="term" value="F:DNA-binding transcription factor activity"/>
    <property type="evidence" value="ECO:0007669"/>
    <property type="project" value="InterPro"/>
</dbReference>
<dbReference type="GO" id="GO:0000976">
    <property type="term" value="F:transcription cis-regulatory region binding"/>
    <property type="evidence" value="ECO:0007669"/>
    <property type="project" value="TreeGrafter"/>
</dbReference>
<accession>A0A937X387</accession>
<dbReference type="EMBL" id="VGJX01000495">
    <property type="protein sequence ID" value="MBM3275231.1"/>
    <property type="molecule type" value="Genomic_DNA"/>
</dbReference>
<keyword evidence="8" id="KW-0408">Iron</keyword>
<dbReference type="PANTHER" id="PTHR33202">
    <property type="entry name" value="ZINC UPTAKE REGULATION PROTEIN"/>
    <property type="match status" value="1"/>
</dbReference>
<dbReference type="PANTHER" id="PTHR33202:SF19">
    <property type="entry name" value="FERRIC UPTAKE REGULATION PROTEIN"/>
    <property type="match status" value="1"/>
</dbReference>
<comment type="cofactor">
    <cofactor evidence="7">
        <name>Zn(2+)</name>
        <dbReference type="ChEBI" id="CHEBI:29105"/>
    </cofactor>
    <text evidence="7">Binds 1 zinc ion per subunit.</text>
</comment>
<keyword evidence="3 7" id="KW-0862">Zinc</keyword>
<proteinExistence type="inferred from homology"/>
<keyword evidence="5" id="KW-0238">DNA-binding</keyword>
<comment type="similarity">
    <text evidence="1">Belongs to the Fur family.</text>
</comment>
<feature type="binding site" evidence="7">
    <location>
        <position position="152"/>
    </location>
    <ligand>
        <name>Zn(2+)</name>
        <dbReference type="ChEBI" id="CHEBI:29105"/>
    </ligand>
</feature>
<comment type="caution">
    <text evidence="9">The sequence shown here is derived from an EMBL/GenBank/DDBJ whole genome shotgun (WGS) entry which is preliminary data.</text>
</comment>
<evidence type="ECO:0000256" key="5">
    <source>
        <dbReference type="ARBA" id="ARBA00023125"/>
    </source>
</evidence>
<evidence type="ECO:0000256" key="2">
    <source>
        <dbReference type="ARBA" id="ARBA00022491"/>
    </source>
</evidence>
<reference evidence="9 10" key="1">
    <citation type="submission" date="2019-03" db="EMBL/GenBank/DDBJ databases">
        <title>Lake Tanganyika Metagenome-Assembled Genomes (MAGs).</title>
        <authorList>
            <person name="Tran P."/>
        </authorList>
    </citation>
    <scope>NUCLEOTIDE SEQUENCE [LARGE SCALE GENOMIC DNA]</scope>
    <source>
        <strain evidence="9">K_DeepCast_65m_m2_236</strain>
    </source>
</reference>
<evidence type="ECO:0000256" key="6">
    <source>
        <dbReference type="ARBA" id="ARBA00023163"/>
    </source>
</evidence>
<evidence type="ECO:0000313" key="9">
    <source>
        <dbReference type="EMBL" id="MBM3275231.1"/>
    </source>
</evidence>
<evidence type="ECO:0000313" key="10">
    <source>
        <dbReference type="Proteomes" id="UP000703893"/>
    </source>
</evidence>
<dbReference type="InterPro" id="IPR002481">
    <property type="entry name" value="FUR"/>
</dbReference>